<accession>A0A0C2JDW2</accession>
<evidence type="ECO:0000313" key="1">
    <source>
        <dbReference type="EMBL" id="KII67408.1"/>
    </source>
</evidence>
<keyword evidence="2" id="KW-1185">Reference proteome</keyword>
<organism evidence="1 2">
    <name type="scientific">Thelohanellus kitauei</name>
    <name type="common">Myxosporean</name>
    <dbReference type="NCBI Taxonomy" id="669202"/>
    <lineage>
        <taxon>Eukaryota</taxon>
        <taxon>Metazoa</taxon>
        <taxon>Cnidaria</taxon>
        <taxon>Myxozoa</taxon>
        <taxon>Myxosporea</taxon>
        <taxon>Bivalvulida</taxon>
        <taxon>Platysporina</taxon>
        <taxon>Myxobolidae</taxon>
        <taxon>Thelohanellus</taxon>
    </lineage>
</organism>
<sequence length="138" mass="16247">MWAIKRLNITYKLNRQVLERNIPEISKRNLSMDIPFSDTQLTRPVYTYTFDEVMAESKGTTYKHHSVEFELNKKPELVQFLPYDCNIYQIPPRLILWIVLSYTIQKKMAVFDGNTVLAMISKGCTQIQQSHCEGWILE</sequence>
<proteinExistence type="predicted"/>
<comment type="caution">
    <text evidence="1">The sequence shown here is derived from an EMBL/GenBank/DDBJ whole genome shotgun (WGS) entry which is preliminary data.</text>
</comment>
<evidence type="ECO:0000313" key="2">
    <source>
        <dbReference type="Proteomes" id="UP000031668"/>
    </source>
</evidence>
<dbReference type="Proteomes" id="UP000031668">
    <property type="component" value="Unassembled WGS sequence"/>
</dbReference>
<gene>
    <name evidence="1" type="ORF">RF11_05332</name>
</gene>
<dbReference type="AlphaFoldDB" id="A0A0C2JDW2"/>
<name>A0A0C2JDW2_THEKT</name>
<reference evidence="1 2" key="1">
    <citation type="journal article" date="2014" name="Genome Biol. Evol.">
        <title>The genome of the myxosporean Thelohanellus kitauei shows adaptations to nutrient acquisition within its fish host.</title>
        <authorList>
            <person name="Yang Y."/>
            <person name="Xiong J."/>
            <person name="Zhou Z."/>
            <person name="Huo F."/>
            <person name="Miao W."/>
            <person name="Ran C."/>
            <person name="Liu Y."/>
            <person name="Zhang J."/>
            <person name="Feng J."/>
            <person name="Wang M."/>
            <person name="Wang M."/>
            <person name="Wang L."/>
            <person name="Yao B."/>
        </authorList>
    </citation>
    <scope>NUCLEOTIDE SEQUENCE [LARGE SCALE GENOMIC DNA]</scope>
    <source>
        <strain evidence="1">Wuqing</strain>
    </source>
</reference>
<dbReference type="EMBL" id="JWZT01003207">
    <property type="protein sequence ID" value="KII67408.1"/>
    <property type="molecule type" value="Genomic_DNA"/>
</dbReference>
<protein>
    <submittedName>
        <fullName evidence="1">Uncharacterized protein</fullName>
    </submittedName>
</protein>